<evidence type="ECO:0000313" key="8">
    <source>
        <dbReference type="Proteomes" id="UP001262754"/>
    </source>
</evidence>
<gene>
    <name evidence="7" type="ORF">J2800_000544</name>
</gene>
<dbReference type="Gene3D" id="1.10.760.10">
    <property type="entry name" value="Cytochrome c-like domain"/>
    <property type="match status" value="1"/>
</dbReference>
<keyword evidence="2 4" id="KW-0479">Metal-binding</keyword>
<dbReference type="InterPro" id="IPR051395">
    <property type="entry name" value="Cytochrome_c_Peroxidase/MauG"/>
</dbReference>
<keyword evidence="5" id="KW-0732">Signal</keyword>
<dbReference type="Pfam" id="PF13442">
    <property type="entry name" value="Cytochrome_CBB3"/>
    <property type="match status" value="1"/>
</dbReference>
<proteinExistence type="predicted"/>
<dbReference type="EMBL" id="JAVDRL010000002">
    <property type="protein sequence ID" value="MDR6529820.1"/>
    <property type="molecule type" value="Genomic_DNA"/>
</dbReference>
<keyword evidence="8" id="KW-1185">Reference proteome</keyword>
<evidence type="ECO:0000256" key="1">
    <source>
        <dbReference type="ARBA" id="ARBA00022617"/>
    </source>
</evidence>
<feature type="signal peptide" evidence="5">
    <location>
        <begin position="1"/>
        <end position="21"/>
    </location>
</feature>
<dbReference type="PANTHER" id="PTHR30600">
    <property type="entry name" value="CYTOCHROME C PEROXIDASE-RELATED"/>
    <property type="match status" value="1"/>
</dbReference>
<dbReference type="InterPro" id="IPR036909">
    <property type="entry name" value="Cyt_c-like_dom_sf"/>
</dbReference>
<keyword evidence="3 4" id="KW-0408">Iron</keyword>
<organism evidence="7 8">
    <name type="scientific">Caulobacter rhizosphaerae</name>
    <dbReference type="NCBI Taxonomy" id="2010972"/>
    <lineage>
        <taxon>Bacteria</taxon>
        <taxon>Pseudomonadati</taxon>
        <taxon>Pseudomonadota</taxon>
        <taxon>Alphaproteobacteria</taxon>
        <taxon>Caulobacterales</taxon>
        <taxon>Caulobacteraceae</taxon>
        <taxon>Caulobacter</taxon>
    </lineage>
</organism>
<sequence length="519" mass="55365">MSSPRKIIAVLGLALLGSACAPPSPPAGSGAETFARHDFGAINVQALNTVAVPWKLTAAALVLDDPAGGGVDRAHLRRRMTSFGFLWPERLEGAGEAVQPSAEHPLGLNVGTVTPGLPPVKISVANLGCAACHAGPVYAADGAPLTQAAWLGSPNTSIDLEAYTRAVTQALRSGLRDEPRLMAAVETLFPDTDAWERASLRWAVIPLAKRRLQTIPDGAGPLPFSNGSPGVTNGVAALKLQGRTARDAMEAGFTSVPDLADRGFRTALLQDGAYAPPGRPRWRPMTRDDITPAHRDRLADMVSFFTVPSMGQTPKGAHAQIPAARRTFAWLAERRPQAFPGPIDAGLAARGAATYARTCASCHGEYDGPPEHPRLARFPNWRGRIGTDPARAEAFTPALSRYVADSPYRTVIDARRTGEYAAPPLAGLWSSAPYLHNGSVPTLAQLMLLEPRAERFAVGGHALDFKTVGVAYPAGYSAWSRPAVYDTRLPGRSNRGHEAQFGGLSPEDRWALIEYLKRL</sequence>
<feature type="domain" description="Cytochrome c" evidence="6">
    <location>
        <begin position="346"/>
        <end position="519"/>
    </location>
</feature>
<keyword evidence="1 4" id="KW-0349">Heme</keyword>
<dbReference type="SUPFAM" id="SSF46626">
    <property type="entry name" value="Cytochrome c"/>
    <property type="match status" value="1"/>
</dbReference>
<evidence type="ECO:0000256" key="3">
    <source>
        <dbReference type="ARBA" id="ARBA00023004"/>
    </source>
</evidence>
<accession>A0ABU1MUF3</accession>
<dbReference type="InterPro" id="IPR009056">
    <property type="entry name" value="Cyt_c-like_dom"/>
</dbReference>
<comment type="caution">
    <text evidence="7">The sequence shown here is derived from an EMBL/GenBank/DDBJ whole genome shotgun (WGS) entry which is preliminary data.</text>
</comment>
<dbReference type="PROSITE" id="PS51257">
    <property type="entry name" value="PROKAR_LIPOPROTEIN"/>
    <property type="match status" value="1"/>
</dbReference>
<evidence type="ECO:0000256" key="2">
    <source>
        <dbReference type="ARBA" id="ARBA00022723"/>
    </source>
</evidence>
<reference evidence="7 8" key="1">
    <citation type="submission" date="2023-07" db="EMBL/GenBank/DDBJ databases">
        <title>Sorghum-associated microbial communities from plants grown in Nebraska, USA.</title>
        <authorList>
            <person name="Schachtman D."/>
        </authorList>
    </citation>
    <scope>NUCLEOTIDE SEQUENCE [LARGE SCALE GENOMIC DNA]</scope>
    <source>
        <strain evidence="7 8">DS2154</strain>
    </source>
</reference>
<name>A0ABU1MUF3_9CAUL</name>
<evidence type="ECO:0000259" key="6">
    <source>
        <dbReference type="PROSITE" id="PS51007"/>
    </source>
</evidence>
<dbReference type="PANTHER" id="PTHR30600:SF9">
    <property type="entry name" value="BLR7738 PROTEIN"/>
    <property type="match status" value="1"/>
</dbReference>
<protein>
    <submittedName>
        <fullName evidence="7">Mono/diheme cytochrome c family protein</fullName>
    </submittedName>
</protein>
<dbReference type="Proteomes" id="UP001262754">
    <property type="component" value="Unassembled WGS sequence"/>
</dbReference>
<evidence type="ECO:0000313" key="7">
    <source>
        <dbReference type="EMBL" id="MDR6529820.1"/>
    </source>
</evidence>
<evidence type="ECO:0000256" key="5">
    <source>
        <dbReference type="SAM" id="SignalP"/>
    </source>
</evidence>
<dbReference type="RefSeq" id="WP_310029032.1">
    <property type="nucleotide sequence ID" value="NZ_JAVDRL010000002.1"/>
</dbReference>
<dbReference type="PROSITE" id="PS51007">
    <property type="entry name" value="CYTC"/>
    <property type="match status" value="1"/>
</dbReference>
<feature type="chain" id="PRO_5045645965" evidence="5">
    <location>
        <begin position="22"/>
        <end position="519"/>
    </location>
</feature>
<evidence type="ECO:0000256" key="4">
    <source>
        <dbReference type="PROSITE-ProRule" id="PRU00433"/>
    </source>
</evidence>
<dbReference type="Pfam" id="PF21419">
    <property type="entry name" value="RoxA-like_Cyt-c"/>
    <property type="match status" value="1"/>
</dbReference>